<feature type="region of interest" description="Disordered" evidence="1">
    <location>
        <begin position="567"/>
        <end position="611"/>
    </location>
</feature>
<dbReference type="AlphaFoldDB" id="A0A1S1P1W1"/>
<dbReference type="Pfam" id="PF13604">
    <property type="entry name" value="AAA_30"/>
    <property type="match status" value="1"/>
</dbReference>
<name>A0A1S1P1W1_METEX</name>
<evidence type="ECO:0000256" key="1">
    <source>
        <dbReference type="SAM" id="MobiDB-lite"/>
    </source>
</evidence>
<protein>
    <submittedName>
        <fullName evidence="2">Uncharacterized protein</fullName>
    </submittedName>
</protein>
<gene>
    <name evidence="2" type="ORF">BK022_17525</name>
</gene>
<organism evidence="2 3">
    <name type="scientific">Methylorubrum extorquens</name>
    <name type="common">Methylobacterium dichloromethanicum</name>
    <name type="synonym">Methylobacterium extorquens</name>
    <dbReference type="NCBI Taxonomy" id="408"/>
    <lineage>
        <taxon>Bacteria</taxon>
        <taxon>Pseudomonadati</taxon>
        <taxon>Pseudomonadota</taxon>
        <taxon>Alphaproteobacteria</taxon>
        <taxon>Hyphomicrobiales</taxon>
        <taxon>Methylobacteriaceae</taxon>
        <taxon>Methylorubrum</taxon>
    </lineage>
</organism>
<evidence type="ECO:0000313" key="3">
    <source>
        <dbReference type="Proteomes" id="UP000180215"/>
    </source>
</evidence>
<dbReference type="InterPro" id="IPR027417">
    <property type="entry name" value="P-loop_NTPase"/>
</dbReference>
<reference evidence="2 3" key="1">
    <citation type="submission" date="2016-10" db="EMBL/GenBank/DDBJ databases">
        <title>Draft genome sequence of Methylobacterium extorquens CP3, a seed endophyte of Crotalaria pumila with plant growth-promoting and metal tolerance properties.</title>
        <authorList>
            <person name="Sanchez-Lopez A.S."/>
            <person name="Van Hamme J.D."/>
            <person name="Thijs S."/>
            <person name="Mcammond B.M."/>
            <person name="Stevens V."/>
            <person name="Gonzalez-Chavez M.D.C."/>
            <person name="Vangronsveld J."/>
        </authorList>
    </citation>
    <scope>NUCLEOTIDE SEQUENCE [LARGE SCALE GENOMIC DNA]</scope>
    <source>
        <strain evidence="2 3">CP3</strain>
    </source>
</reference>
<feature type="compositionally biased region" description="Basic residues" evidence="1">
    <location>
        <begin position="578"/>
        <end position="591"/>
    </location>
</feature>
<accession>A0A1S1P1W1</accession>
<dbReference type="EMBL" id="MNAO01000234">
    <property type="protein sequence ID" value="OHV15650.1"/>
    <property type="molecule type" value="Genomic_DNA"/>
</dbReference>
<dbReference type="Gene3D" id="3.40.50.300">
    <property type="entry name" value="P-loop containing nucleotide triphosphate hydrolases"/>
    <property type="match status" value="2"/>
</dbReference>
<comment type="caution">
    <text evidence="2">The sequence shown here is derived from an EMBL/GenBank/DDBJ whole genome shotgun (WGS) entry which is preliminary data.</text>
</comment>
<evidence type="ECO:0000313" key="2">
    <source>
        <dbReference type="EMBL" id="OHV15650.1"/>
    </source>
</evidence>
<dbReference type="SUPFAM" id="SSF52540">
    <property type="entry name" value="P-loop containing nucleoside triphosphate hydrolases"/>
    <property type="match status" value="2"/>
</dbReference>
<dbReference type="Gene3D" id="2.30.30.940">
    <property type="match status" value="1"/>
</dbReference>
<proteinExistence type="predicted"/>
<dbReference type="Proteomes" id="UP000180215">
    <property type="component" value="Unassembled WGS sequence"/>
</dbReference>
<sequence length="611" mass="66185">MRAGRSWRKPRPGGASWRDHQNRYFAAHGLEIRVDQTASVAGEHVGPVRMRAPEAAANARAEEIRRANALAARDPAQVLEALTRNAATFTARELDRYLAKHLPDEAERRAVRDRVLGSREVLALHDPETGVSVERYTTRSVRGQEQAVMADGAALAAGRHRALGEWASSATPNAKALRPDQRAAFDHAAGAGGLKLVIGRAGTGKSFTLDAVRDAHTAAGYRVIGLAPTNTVAQDLAQAGFARVGTVHAELFALKNGRTAWDRRTLVVVDEAAMLDTRVLGTLLAEARLAGAKLVLAGDDRQLAAIERGGVFSELVRAHGAAEITQVTRQRIDWQREAAQDLAESRFEPALRAFARHEALVWTRTQDEAMAALVARWTQDSAISPGASRFVFAYTNAEVDALNTALRQARRKRGELGPDHVFATKHGTCAFALGDRVQITETRKAAGLYNGHAGVIAGIEADRISLRLDASEGRAARVVTWSAAEFDGFRLGYAGTIYKGQGRTLDHTYLLHSRFWRSASAYVALTRQRLGATVFAATETAADLRQLARQIGRAEVKAASLAYATATNSRPSSAGPCRRARSAPRRRARRRAPAETPCGRVGWDPAPNRPC</sequence>